<dbReference type="InterPro" id="IPR016920">
    <property type="entry name" value="UCP029477"/>
</dbReference>
<dbReference type="RefSeq" id="WP_139854404.1">
    <property type="nucleotide sequence ID" value="NZ_JAIRBB010000001.1"/>
</dbReference>
<dbReference type="PIRSF" id="PIRSF029477">
    <property type="entry name" value="UCP029477"/>
    <property type="match status" value="1"/>
</dbReference>
<dbReference type="Pfam" id="PF09537">
    <property type="entry name" value="DUF2383"/>
    <property type="match status" value="1"/>
</dbReference>
<protein>
    <submittedName>
        <fullName evidence="2">PA2169 family four-helix-bundle protein</fullName>
    </submittedName>
</protein>
<feature type="domain" description="DUF2383" evidence="1">
    <location>
        <begin position="7"/>
        <end position="116"/>
    </location>
</feature>
<dbReference type="SUPFAM" id="SSF47240">
    <property type="entry name" value="Ferritin-like"/>
    <property type="match status" value="1"/>
</dbReference>
<reference evidence="2" key="1">
    <citation type="submission" date="2021-09" db="EMBL/GenBank/DDBJ databases">
        <title>Genome of Aequorivita sp. strain F64183.</title>
        <authorList>
            <person name="Wang Y."/>
        </authorList>
    </citation>
    <scope>NUCLEOTIDE SEQUENCE</scope>
    <source>
        <strain evidence="2">F64183</strain>
    </source>
</reference>
<proteinExistence type="predicted"/>
<dbReference type="CDD" id="cd00657">
    <property type="entry name" value="Ferritin_like"/>
    <property type="match status" value="1"/>
</dbReference>
<dbReference type="AlphaFoldDB" id="A0A9X1R0F5"/>
<dbReference type="InterPro" id="IPR009078">
    <property type="entry name" value="Ferritin-like_SF"/>
</dbReference>
<dbReference type="InterPro" id="IPR012347">
    <property type="entry name" value="Ferritin-like"/>
</dbReference>
<dbReference type="InterPro" id="IPR019052">
    <property type="entry name" value="DUF2383"/>
</dbReference>
<evidence type="ECO:0000313" key="2">
    <source>
        <dbReference type="EMBL" id="MCG2429632.1"/>
    </source>
</evidence>
<dbReference type="InterPro" id="IPR011971">
    <property type="entry name" value="CHP02284"/>
</dbReference>
<name>A0A9X1R0F5_9FLAO</name>
<dbReference type="NCBIfam" id="TIGR02284">
    <property type="entry name" value="PA2169 family four-helix-bundle protein"/>
    <property type="match status" value="1"/>
</dbReference>
<keyword evidence="3" id="KW-1185">Reference proteome</keyword>
<dbReference type="Proteomes" id="UP001139462">
    <property type="component" value="Unassembled WGS sequence"/>
</dbReference>
<sequence length="149" mass="17117">MKFTEKMSNKLNELLEKNYDAEKGYKKAAEKVDNTKLKQFFNEQAQKRYNFGHELKSEIKNYGETPEKSGSTTGALHRTWMDIETAFSSNNEKTILGEVQKGEKAAIEEYNEVIKDTTLPPTTQKILTNQRDTIDTAWQNAKNFESIIA</sequence>
<accession>A0A9X1R0F5</accession>
<dbReference type="Gene3D" id="1.20.1260.10">
    <property type="match status" value="1"/>
</dbReference>
<evidence type="ECO:0000313" key="3">
    <source>
        <dbReference type="Proteomes" id="UP001139462"/>
    </source>
</evidence>
<gene>
    <name evidence="2" type="ORF">K8344_00740</name>
</gene>
<dbReference type="EMBL" id="JAIRBB010000001">
    <property type="protein sequence ID" value="MCG2429632.1"/>
    <property type="molecule type" value="Genomic_DNA"/>
</dbReference>
<evidence type="ECO:0000259" key="1">
    <source>
        <dbReference type="Pfam" id="PF09537"/>
    </source>
</evidence>
<comment type="caution">
    <text evidence="2">The sequence shown here is derived from an EMBL/GenBank/DDBJ whole genome shotgun (WGS) entry which is preliminary data.</text>
</comment>
<organism evidence="2 3">
    <name type="scientific">Aequorivita xiaoshiensis</name>
    <dbReference type="NCBI Taxonomy" id="2874476"/>
    <lineage>
        <taxon>Bacteria</taxon>
        <taxon>Pseudomonadati</taxon>
        <taxon>Bacteroidota</taxon>
        <taxon>Flavobacteriia</taxon>
        <taxon>Flavobacteriales</taxon>
        <taxon>Flavobacteriaceae</taxon>
        <taxon>Aequorivita</taxon>
    </lineage>
</organism>